<dbReference type="RefSeq" id="WP_233480086.1">
    <property type="nucleotide sequence ID" value="NZ_CP013970.1"/>
</dbReference>
<dbReference type="InterPro" id="IPR000157">
    <property type="entry name" value="TIR_dom"/>
</dbReference>
<dbReference type="Pfam" id="PF13676">
    <property type="entry name" value="TIR_2"/>
    <property type="match status" value="1"/>
</dbReference>
<gene>
    <name evidence="2" type="ORF">AV903_14050</name>
</gene>
<organism evidence="2 3">
    <name type="scientific">Erwinia tracheiphila</name>
    <dbReference type="NCBI Taxonomy" id="65700"/>
    <lineage>
        <taxon>Bacteria</taxon>
        <taxon>Pseudomonadati</taxon>
        <taxon>Pseudomonadota</taxon>
        <taxon>Gammaproteobacteria</taxon>
        <taxon>Enterobacterales</taxon>
        <taxon>Erwiniaceae</taxon>
        <taxon>Erwinia</taxon>
    </lineage>
</organism>
<dbReference type="Proteomes" id="UP000264980">
    <property type="component" value="Chromosome"/>
</dbReference>
<accession>A0A345CTZ8</accession>
<dbReference type="InterPro" id="IPR035897">
    <property type="entry name" value="Toll_tir_struct_dom_sf"/>
</dbReference>
<dbReference type="EMBL" id="CP013970">
    <property type="protein sequence ID" value="AXF76915.1"/>
    <property type="molecule type" value="Genomic_DNA"/>
</dbReference>
<name>A0A345CTZ8_9GAMM</name>
<evidence type="ECO:0000259" key="1">
    <source>
        <dbReference type="Pfam" id="PF13676"/>
    </source>
</evidence>
<feature type="domain" description="TIR" evidence="1">
    <location>
        <begin position="9"/>
        <end position="130"/>
    </location>
</feature>
<dbReference type="Gene3D" id="3.40.50.10140">
    <property type="entry name" value="Toll/interleukin-1 receptor homology (TIR) domain"/>
    <property type="match status" value="1"/>
</dbReference>
<protein>
    <recommendedName>
        <fullName evidence="1">TIR domain-containing protein</fullName>
    </recommendedName>
</protein>
<sequence length="210" mass="23964">MNKSNLLNIFISYAWGGSLNKKEWIRGHIVGSIGREYNVFWDRDTIEFGMSIDACINKALAVRPLTVFCICDVDYIHQATVLGSGLQRELLSLEEIAQDEDVKIIPLIFSDCTNSLPSPLPGRVYLDLTELSRRNLYIGDLIHALANGISQADMYMWINKKISSNDLRILAKIHFQELDIELYGNARTHEVTINPLQPLLPPQWMWESDE</sequence>
<evidence type="ECO:0000313" key="3">
    <source>
        <dbReference type="Proteomes" id="UP000264980"/>
    </source>
</evidence>
<proteinExistence type="predicted"/>
<dbReference type="GO" id="GO:0007165">
    <property type="term" value="P:signal transduction"/>
    <property type="evidence" value="ECO:0007669"/>
    <property type="project" value="InterPro"/>
</dbReference>
<evidence type="ECO:0000313" key="2">
    <source>
        <dbReference type="EMBL" id="AXF76915.1"/>
    </source>
</evidence>
<dbReference type="AlphaFoldDB" id="A0A345CTZ8"/>
<reference evidence="2 3" key="1">
    <citation type="submission" date="2016-01" db="EMBL/GenBank/DDBJ databases">
        <authorList>
            <person name="Oliw E.H."/>
        </authorList>
    </citation>
    <scope>NUCLEOTIDE SEQUENCE [LARGE SCALE GENOMIC DNA]</scope>
    <source>
        <strain evidence="2 3">MDcuke</strain>
    </source>
</reference>